<reference evidence="1 2" key="1">
    <citation type="submission" date="2023-03" db="EMBL/GenBank/DDBJ databases">
        <title>Draft genome sequence of Thalassotalea eurytherma JCM 18482T.</title>
        <authorList>
            <person name="Sawabe T."/>
        </authorList>
    </citation>
    <scope>NUCLEOTIDE SEQUENCE [LARGE SCALE GENOMIC DNA]</scope>
    <source>
        <strain evidence="1 2">JCM 18482</strain>
    </source>
</reference>
<proteinExistence type="predicted"/>
<sequence length="102" mass="12243">MLKWCTLLFLILINDYAFAMPDIRVEHGKSLEGYARLRIINSTTRPLACYVAIDGYKKRFVLDALKPSLWYKATNMAYNYKHFSTWCDYLEFHPSYQRYREN</sequence>
<comment type="caution">
    <text evidence="1">The sequence shown here is derived from an EMBL/GenBank/DDBJ whole genome shotgun (WGS) entry which is preliminary data.</text>
</comment>
<dbReference type="EMBL" id="BSSU01000001">
    <property type="protein sequence ID" value="GLX80641.1"/>
    <property type="molecule type" value="Genomic_DNA"/>
</dbReference>
<dbReference type="RefSeq" id="WP_284205956.1">
    <property type="nucleotide sequence ID" value="NZ_BSSU01000001.1"/>
</dbReference>
<protein>
    <recommendedName>
        <fullName evidence="3">KTSC domain-containing protein</fullName>
    </recommendedName>
</protein>
<evidence type="ECO:0000313" key="1">
    <source>
        <dbReference type="EMBL" id="GLX80641.1"/>
    </source>
</evidence>
<keyword evidence="2" id="KW-1185">Reference proteome</keyword>
<organism evidence="1 2">
    <name type="scientific">Thalassotalea eurytherma</name>
    <dbReference type="NCBI Taxonomy" id="1144278"/>
    <lineage>
        <taxon>Bacteria</taxon>
        <taxon>Pseudomonadati</taxon>
        <taxon>Pseudomonadota</taxon>
        <taxon>Gammaproteobacteria</taxon>
        <taxon>Alteromonadales</taxon>
        <taxon>Colwelliaceae</taxon>
        <taxon>Thalassotalea</taxon>
    </lineage>
</organism>
<evidence type="ECO:0008006" key="3">
    <source>
        <dbReference type="Google" id="ProtNLM"/>
    </source>
</evidence>
<name>A0ABQ6H181_9GAMM</name>
<gene>
    <name evidence="1" type="ORF">theurythT_00930</name>
</gene>
<dbReference type="Proteomes" id="UP001157133">
    <property type="component" value="Unassembled WGS sequence"/>
</dbReference>
<evidence type="ECO:0000313" key="2">
    <source>
        <dbReference type="Proteomes" id="UP001157133"/>
    </source>
</evidence>
<accession>A0ABQ6H181</accession>